<proteinExistence type="predicted"/>
<name>A0A9N9K624_9GLOM</name>
<gene>
    <name evidence="1" type="ORF">DERYTH_LOCUS25235</name>
</gene>
<accession>A0A9N9K624</accession>
<dbReference type="Proteomes" id="UP000789405">
    <property type="component" value="Unassembled WGS sequence"/>
</dbReference>
<keyword evidence="2" id="KW-1185">Reference proteome</keyword>
<organism evidence="1 2">
    <name type="scientific">Dentiscutata erythropus</name>
    <dbReference type="NCBI Taxonomy" id="1348616"/>
    <lineage>
        <taxon>Eukaryota</taxon>
        <taxon>Fungi</taxon>
        <taxon>Fungi incertae sedis</taxon>
        <taxon>Mucoromycota</taxon>
        <taxon>Glomeromycotina</taxon>
        <taxon>Glomeromycetes</taxon>
        <taxon>Diversisporales</taxon>
        <taxon>Gigasporaceae</taxon>
        <taxon>Dentiscutata</taxon>
    </lineage>
</organism>
<feature type="non-terminal residue" evidence="1">
    <location>
        <position position="1"/>
    </location>
</feature>
<evidence type="ECO:0000313" key="2">
    <source>
        <dbReference type="Proteomes" id="UP000789405"/>
    </source>
</evidence>
<dbReference type="EMBL" id="CAJVPY010045950">
    <property type="protein sequence ID" value="CAG8810136.1"/>
    <property type="molecule type" value="Genomic_DNA"/>
</dbReference>
<reference evidence="1" key="1">
    <citation type="submission" date="2021-06" db="EMBL/GenBank/DDBJ databases">
        <authorList>
            <person name="Kallberg Y."/>
            <person name="Tangrot J."/>
            <person name="Rosling A."/>
        </authorList>
    </citation>
    <scope>NUCLEOTIDE SEQUENCE</scope>
    <source>
        <strain evidence="1">MA453B</strain>
    </source>
</reference>
<dbReference type="AlphaFoldDB" id="A0A9N9K624"/>
<evidence type="ECO:0000313" key="1">
    <source>
        <dbReference type="EMBL" id="CAG8810136.1"/>
    </source>
</evidence>
<comment type="caution">
    <text evidence="1">The sequence shown here is derived from an EMBL/GenBank/DDBJ whole genome shotgun (WGS) entry which is preliminary data.</text>
</comment>
<feature type="non-terminal residue" evidence="1">
    <location>
        <position position="43"/>
    </location>
</feature>
<sequence>TKFSDEVFSIDSTVKAEAAATNSNIVHGSMATEILLVKDRPKQ</sequence>
<protein>
    <submittedName>
        <fullName evidence="1">19123_t:CDS:1</fullName>
    </submittedName>
</protein>
<dbReference type="OrthoDB" id="10347360at2759"/>